<dbReference type="EMBL" id="CAMXCT010000604">
    <property type="protein sequence ID" value="CAI3981028.1"/>
    <property type="molecule type" value="Genomic_DNA"/>
</dbReference>
<evidence type="ECO:0000256" key="1">
    <source>
        <dbReference type="SAM" id="MobiDB-lite"/>
    </source>
</evidence>
<sequence length="140" mass="15594">MSFDFDPTSPQQQLDPNPDINDTGLQWWSNETRENAERAVIAARQADMALHVAKTASNMAIAAAGHLIRDNLLANTKMSMRTYSKLMKEPDYVHWDGVLGGRDKERTFGLQITNDSAVCHGAHGHIRSIQHHRPAIAHGQ</sequence>
<dbReference type="EMBL" id="CAMXCT030000604">
    <property type="protein sequence ID" value="CAL4768340.1"/>
    <property type="molecule type" value="Genomic_DNA"/>
</dbReference>
<feature type="region of interest" description="Disordered" evidence="1">
    <location>
        <begin position="1"/>
        <end position="25"/>
    </location>
</feature>
<keyword evidence="4" id="KW-1185">Reference proteome</keyword>
<dbReference type="EMBL" id="CAMXCT020000604">
    <property type="protein sequence ID" value="CAL1134403.1"/>
    <property type="molecule type" value="Genomic_DNA"/>
</dbReference>
<reference evidence="2" key="1">
    <citation type="submission" date="2022-10" db="EMBL/GenBank/DDBJ databases">
        <authorList>
            <person name="Chen Y."/>
            <person name="Dougan E. K."/>
            <person name="Chan C."/>
            <person name="Rhodes N."/>
            <person name="Thang M."/>
        </authorList>
    </citation>
    <scope>NUCLEOTIDE SEQUENCE</scope>
</reference>
<evidence type="ECO:0000313" key="2">
    <source>
        <dbReference type="EMBL" id="CAI3981028.1"/>
    </source>
</evidence>
<proteinExistence type="predicted"/>
<evidence type="ECO:0000313" key="4">
    <source>
        <dbReference type="Proteomes" id="UP001152797"/>
    </source>
</evidence>
<evidence type="ECO:0000313" key="3">
    <source>
        <dbReference type="EMBL" id="CAL1134403.1"/>
    </source>
</evidence>
<dbReference type="Proteomes" id="UP001152797">
    <property type="component" value="Unassembled WGS sequence"/>
</dbReference>
<reference evidence="3" key="2">
    <citation type="submission" date="2024-04" db="EMBL/GenBank/DDBJ databases">
        <authorList>
            <person name="Chen Y."/>
            <person name="Shah S."/>
            <person name="Dougan E. K."/>
            <person name="Thang M."/>
            <person name="Chan C."/>
        </authorList>
    </citation>
    <scope>NUCLEOTIDE SEQUENCE [LARGE SCALE GENOMIC DNA]</scope>
</reference>
<protein>
    <submittedName>
        <fullName evidence="2">Uncharacterized protein</fullName>
    </submittedName>
</protein>
<gene>
    <name evidence="2" type="ORF">C1SCF055_LOCUS8858</name>
</gene>
<organism evidence="2">
    <name type="scientific">Cladocopium goreaui</name>
    <dbReference type="NCBI Taxonomy" id="2562237"/>
    <lineage>
        <taxon>Eukaryota</taxon>
        <taxon>Sar</taxon>
        <taxon>Alveolata</taxon>
        <taxon>Dinophyceae</taxon>
        <taxon>Suessiales</taxon>
        <taxon>Symbiodiniaceae</taxon>
        <taxon>Cladocopium</taxon>
    </lineage>
</organism>
<comment type="caution">
    <text evidence="2">The sequence shown here is derived from an EMBL/GenBank/DDBJ whole genome shotgun (WGS) entry which is preliminary data.</text>
</comment>
<name>A0A9P1BXB1_9DINO</name>
<dbReference type="OrthoDB" id="10313112at2759"/>
<dbReference type="AlphaFoldDB" id="A0A9P1BXB1"/>
<accession>A0A9P1BXB1</accession>